<dbReference type="EMBL" id="CP074405">
    <property type="protein sequence ID" value="QVI63480.1"/>
    <property type="molecule type" value="Genomic_DNA"/>
</dbReference>
<gene>
    <name evidence="1" type="ORF">KG103_06320</name>
</gene>
<keyword evidence="2" id="KW-1185">Reference proteome</keyword>
<dbReference type="RefSeq" id="WP_207340716.1">
    <property type="nucleotide sequence ID" value="NZ_CP074405.1"/>
</dbReference>
<sequence>MTTSTVSPAFSVFTSAEVQEVMERAGTIRWNPSVEGAGATVVTMETFVWVQDTTTAATSRHARAVPVRGARSHVGWVP</sequence>
<organism evidence="1 2">
    <name type="scientific">Cellulomonas wangleii</name>
    <dbReference type="NCBI Taxonomy" id="2816956"/>
    <lineage>
        <taxon>Bacteria</taxon>
        <taxon>Bacillati</taxon>
        <taxon>Actinomycetota</taxon>
        <taxon>Actinomycetes</taxon>
        <taxon>Micrococcales</taxon>
        <taxon>Cellulomonadaceae</taxon>
        <taxon>Cellulomonas</taxon>
    </lineage>
</organism>
<evidence type="ECO:0000313" key="2">
    <source>
        <dbReference type="Proteomes" id="UP000677804"/>
    </source>
</evidence>
<reference evidence="1 2" key="1">
    <citation type="submission" date="2021-05" db="EMBL/GenBank/DDBJ databases">
        <title>Novel species in genus Cellulomonas.</title>
        <authorList>
            <person name="Zhang G."/>
        </authorList>
    </citation>
    <scope>NUCLEOTIDE SEQUENCE [LARGE SCALE GENOMIC DNA]</scope>
    <source>
        <strain evidence="2">zg-ZUI222</strain>
    </source>
</reference>
<evidence type="ECO:0000313" key="1">
    <source>
        <dbReference type="EMBL" id="QVI63480.1"/>
    </source>
</evidence>
<dbReference type="Proteomes" id="UP000677804">
    <property type="component" value="Chromosome"/>
</dbReference>
<name>A0ABX8D7R1_9CELL</name>
<accession>A0ABX8D7R1</accession>
<protein>
    <submittedName>
        <fullName evidence="1">Uncharacterized protein</fullName>
    </submittedName>
</protein>
<proteinExistence type="predicted"/>